<evidence type="ECO:0000313" key="5">
    <source>
        <dbReference type="EMBL" id="CAC5403685.1"/>
    </source>
</evidence>
<evidence type="ECO:0000259" key="4">
    <source>
        <dbReference type="PROSITE" id="PS50209"/>
    </source>
</evidence>
<dbReference type="PROSITE" id="PS50209">
    <property type="entry name" value="CARD"/>
    <property type="match status" value="2"/>
</dbReference>
<dbReference type="Proteomes" id="UP000507470">
    <property type="component" value="Unassembled WGS sequence"/>
</dbReference>
<sequence>MVLDNLISRCILMIEDREEIIKPTTQRERNKVLLDILTERPYPTFHLFKDVLQESEPNNSCVQELVKRMTSTESRDEHISGQAHEIILNKHKVKLQKNYMMFVHGVDSKTDIVDHLYQSDVLSTEEKEEICHSSLTQQESNRLLYNKLIRKGGDAFTHLLEALRHGEYHDVASEMEKTELSDQEIQLCQIGLKKLKNRHEEKDILMVPDEVVPKHILEQFERRLEQWKKDDQQFVSTEAEKHVMQKVLTQSSVTLVGNSGTGKSFLSKHIALIMKKHGYTVIPCSKPEDIGKWFKHDRKTLFVYDDVCGRYTLNQQIYNDWKQNLNHITSLLTDQCCKIISTCRLEVYKDEIFSDLSIFKMCNIDLSSQEFRFSAAEKLALAGMYFKENTDMTDEAMKLSEKYDFFPLLCSLYHKQNLQKNVSISTFFSNPFGIFKDQVAQMYKEGNTGKMQYCSLVLCVMFNNTLTEENFSIKDKKIGAVIEDLLEECELNKGTAIKRLKKSLETLEGTYVVKEDNTYKIIHDKLFDFLAKYFGEKMLQIFIDHANAGFFRERFLWKITDNMGTELEFVIRIPDKHVNRYIERLLKDWEDGYVINVCGNRNMKSTIFIENFITRLNQLDLSKQQELVCTKDIYYEDMALAGSCYIGTIELVKWLISRNSDINYCTEDGWFPLLWASQEGHIDVVKVLLQHSADVNKCDSNGVSPLYIASENGHVNVVKVLLQHSADVNKCNNNGVSPLYIASQKGHVDVVKVLLQHSADVNKCNNDGVSPLYIASHVGHVGVVKVLLLHSADINKCMNDGASPLYIASQNGHVDVVKVLLLHSADVNKCDNDGVSPLYIASQNGHVGVVKVLLQHSADVNKCKNNDVSPLTIASHNGHVNVVKVLLQHSADVNKCNNGGASPLYIASYNGHVNVVKVLLQHSADVNKCDSNGVSPLSIASYNGRVNVVIELLQHSADVNKCDNNGASPLSIASQEGHVDVVKVLLQHSADVNKCYNNGASPLYIASQVGHVDVVKVLLLHSADVNKCYNNGASPLYIASQVGHVDVVKVLLLHSADVNKCDSNGVSPLYIASQVGHVDVVKVLLLHSADINKCNNNGVSPLYIASQVGHVDVVKVLLQHSADVNKCYNNGASPLYIASQVGHVDVVKVLLLHSADINKCNNNGVSPLYIASHVGHVDVVKVLLLHSADINKCDNKGKNPLNVAQDIKK</sequence>
<organism evidence="5 6">
    <name type="scientific">Mytilus coruscus</name>
    <name type="common">Sea mussel</name>
    <dbReference type="NCBI Taxonomy" id="42192"/>
    <lineage>
        <taxon>Eukaryota</taxon>
        <taxon>Metazoa</taxon>
        <taxon>Spiralia</taxon>
        <taxon>Lophotrochozoa</taxon>
        <taxon>Mollusca</taxon>
        <taxon>Bivalvia</taxon>
        <taxon>Autobranchia</taxon>
        <taxon>Pteriomorphia</taxon>
        <taxon>Mytilida</taxon>
        <taxon>Mytiloidea</taxon>
        <taxon>Mytilidae</taxon>
        <taxon>Mytilinae</taxon>
        <taxon>Mytilus</taxon>
    </lineage>
</organism>
<dbReference type="Gene3D" id="1.10.533.10">
    <property type="entry name" value="Death Domain, Fas"/>
    <property type="match status" value="2"/>
</dbReference>
<evidence type="ECO:0000313" key="6">
    <source>
        <dbReference type="Proteomes" id="UP000507470"/>
    </source>
</evidence>
<feature type="repeat" description="ANK" evidence="3">
    <location>
        <begin position="668"/>
        <end position="700"/>
    </location>
</feature>
<dbReference type="AlphaFoldDB" id="A0A6J8D6H8"/>
<feature type="repeat" description="ANK" evidence="3">
    <location>
        <begin position="866"/>
        <end position="898"/>
    </location>
</feature>
<feature type="repeat" description="ANK" evidence="3">
    <location>
        <begin position="1064"/>
        <end position="1096"/>
    </location>
</feature>
<dbReference type="PRINTS" id="PR01415">
    <property type="entry name" value="ANKYRIN"/>
</dbReference>
<dbReference type="InterPro" id="IPR011029">
    <property type="entry name" value="DEATH-like_dom_sf"/>
</dbReference>
<feature type="domain" description="CARD" evidence="4">
    <location>
        <begin position="87"/>
        <end position="178"/>
    </location>
</feature>
<feature type="repeat" description="ANK" evidence="3">
    <location>
        <begin position="701"/>
        <end position="733"/>
    </location>
</feature>
<evidence type="ECO:0000256" key="3">
    <source>
        <dbReference type="PROSITE-ProRule" id="PRU00023"/>
    </source>
</evidence>
<dbReference type="PANTHER" id="PTHR23206">
    <property type="entry name" value="MASK PROTEIN"/>
    <property type="match status" value="1"/>
</dbReference>
<dbReference type="PROSITE" id="PS50297">
    <property type="entry name" value="ANK_REP_REGION"/>
    <property type="match status" value="16"/>
</dbReference>
<proteinExistence type="predicted"/>
<dbReference type="GO" id="GO:0045087">
    <property type="term" value="P:innate immune response"/>
    <property type="evidence" value="ECO:0007669"/>
    <property type="project" value="TreeGrafter"/>
</dbReference>
<dbReference type="Pfam" id="PF13637">
    <property type="entry name" value="Ank_4"/>
    <property type="match status" value="1"/>
</dbReference>
<feature type="repeat" description="ANK" evidence="3">
    <location>
        <begin position="734"/>
        <end position="766"/>
    </location>
</feature>
<feature type="repeat" description="ANK" evidence="3">
    <location>
        <begin position="1031"/>
        <end position="1063"/>
    </location>
</feature>
<dbReference type="PANTHER" id="PTHR23206:SF7">
    <property type="entry name" value="PROTEIN KINASE DOMAIN-CONTAINING PROTEIN"/>
    <property type="match status" value="1"/>
</dbReference>
<evidence type="ECO:0000256" key="2">
    <source>
        <dbReference type="ARBA" id="ARBA00023043"/>
    </source>
</evidence>
<dbReference type="GO" id="GO:0005737">
    <property type="term" value="C:cytoplasm"/>
    <property type="evidence" value="ECO:0007669"/>
    <property type="project" value="TreeGrafter"/>
</dbReference>
<dbReference type="CDD" id="cd01671">
    <property type="entry name" value="CARD"/>
    <property type="match status" value="2"/>
</dbReference>
<feature type="repeat" description="ANK" evidence="3">
    <location>
        <begin position="1163"/>
        <end position="1195"/>
    </location>
</feature>
<dbReference type="InterPro" id="IPR049050">
    <property type="entry name" value="nSTAND3"/>
</dbReference>
<gene>
    <name evidence="5" type="ORF">MCOR_37559</name>
</gene>
<name>A0A6J8D6H8_MYTCO</name>
<feature type="repeat" description="ANK" evidence="3">
    <location>
        <begin position="767"/>
        <end position="799"/>
    </location>
</feature>
<dbReference type="SUPFAM" id="SSF52540">
    <property type="entry name" value="P-loop containing nucleoside triphosphate hydrolases"/>
    <property type="match status" value="1"/>
</dbReference>
<dbReference type="Gene3D" id="1.25.40.20">
    <property type="entry name" value="Ankyrin repeat-containing domain"/>
    <property type="match status" value="6"/>
</dbReference>
<dbReference type="InterPro" id="IPR051631">
    <property type="entry name" value="Ankyrin-KH/SAM_domain"/>
</dbReference>
<dbReference type="InterPro" id="IPR001315">
    <property type="entry name" value="CARD"/>
</dbReference>
<feature type="repeat" description="ANK" evidence="3">
    <location>
        <begin position="1097"/>
        <end position="1129"/>
    </location>
</feature>
<dbReference type="SUPFAM" id="SSF48403">
    <property type="entry name" value="Ankyrin repeat"/>
    <property type="match status" value="2"/>
</dbReference>
<dbReference type="GO" id="GO:0042981">
    <property type="term" value="P:regulation of apoptotic process"/>
    <property type="evidence" value="ECO:0007669"/>
    <property type="project" value="InterPro"/>
</dbReference>
<dbReference type="OrthoDB" id="6114262at2759"/>
<dbReference type="Pfam" id="PF20720">
    <property type="entry name" value="nSTAND3"/>
    <property type="match status" value="1"/>
</dbReference>
<keyword evidence="6" id="KW-1185">Reference proteome</keyword>
<feature type="repeat" description="ANK" evidence="3">
    <location>
        <begin position="965"/>
        <end position="997"/>
    </location>
</feature>
<dbReference type="EMBL" id="CACVKT020006816">
    <property type="protein sequence ID" value="CAC5403685.1"/>
    <property type="molecule type" value="Genomic_DNA"/>
</dbReference>
<dbReference type="SMART" id="SM00248">
    <property type="entry name" value="ANK"/>
    <property type="match status" value="17"/>
</dbReference>
<dbReference type="Pfam" id="PF12796">
    <property type="entry name" value="Ank_2"/>
    <property type="match status" value="4"/>
</dbReference>
<dbReference type="Pfam" id="PF00023">
    <property type="entry name" value="Ank"/>
    <property type="match status" value="3"/>
</dbReference>
<dbReference type="InterPro" id="IPR002110">
    <property type="entry name" value="Ankyrin_rpt"/>
</dbReference>
<accession>A0A6J8D6H8</accession>
<keyword evidence="1" id="KW-0677">Repeat</keyword>
<keyword evidence="2 3" id="KW-0040">ANK repeat</keyword>
<evidence type="ECO:0000256" key="1">
    <source>
        <dbReference type="ARBA" id="ARBA00022737"/>
    </source>
</evidence>
<feature type="repeat" description="ANK" evidence="3">
    <location>
        <begin position="932"/>
        <end position="964"/>
    </location>
</feature>
<reference evidence="5 6" key="1">
    <citation type="submission" date="2020-06" db="EMBL/GenBank/DDBJ databases">
        <authorList>
            <person name="Li R."/>
            <person name="Bekaert M."/>
        </authorList>
    </citation>
    <scope>NUCLEOTIDE SEQUENCE [LARGE SCALE GENOMIC DNA]</scope>
    <source>
        <strain evidence="6">wild</strain>
    </source>
</reference>
<feature type="repeat" description="ANK" evidence="3">
    <location>
        <begin position="899"/>
        <end position="931"/>
    </location>
</feature>
<feature type="domain" description="CARD" evidence="4">
    <location>
        <begin position="1"/>
        <end position="57"/>
    </location>
</feature>
<dbReference type="Pfam" id="PF00619">
    <property type="entry name" value="CARD"/>
    <property type="match status" value="1"/>
</dbReference>
<dbReference type="PROSITE" id="PS50088">
    <property type="entry name" value="ANK_REPEAT"/>
    <property type="match status" value="16"/>
</dbReference>
<feature type="repeat" description="ANK" evidence="3">
    <location>
        <begin position="1130"/>
        <end position="1162"/>
    </location>
</feature>
<protein>
    <recommendedName>
        <fullName evidence="4">CARD domain-containing protein</fullName>
    </recommendedName>
</protein>
<feature type="repeat" description="ANK" evidence="3">
    <location>
        <begin position="800"/>
        <end position="832"/>
    </location>
</feature>
<feature type="repeat" description="ANK" evidence="3">
    <location>
        <begin position="998"/>
        <end position="1030"/>
    </location>
</feature>
<dbReference type="SUPFAM" id="SSF47986">
    <property type="entry name" value="DEATH domain"/>
    <property type="match status" value="2"/>
</dbReference>
<dbReference type="InterPro" id="IPR027417">
    <property type="entry name" value="P-loop_NTPase"/>
</dbReference>
<dbReference type="InterPro" id="IPR036770">
    <property type="entry name" value="Ankyrin_rpt-contain_sf"/>
</dbReference>
<feature type="repeat" description="ANK" evidence="3">
    <location>
        <begin position="833"/>
        <end position="865"/>
    </location>
</feature>